<comment type="caution">
    <text evidence="1">The sequence shown here is derived from an EMBL/GenBank/DDBJ whole genome shotgun (WGS) entry which is preliminary data.</text>
</comment>
<gene>
    <name evidence="1" type="ORF">GNZ13_49275</name>
</gene>
<dbReference type="Proteomes" id="UP000655523">
    <property type="component" value="Unassembled WGS sequence"/>
</dbReference>
<keyword evidence="2" id="KW-1185">Reference proteome</keyword>
<proteinExistence type="predicted"/>
<evidence type="ECO:0000313" key="2">
    <source>
        <dbReference type="Proteomes" id="UP000655523"/>
    </source>
</evidence>
<dbReference type="AlphaFoldDB" id="A0A972NZX5"/>
<name>A0A972NZX5_9BURK</name>
<accession>A0A972NZX5</accession>
<dbReference type="RefSeq" id="WP_172178737.1">
    <property type="nucleotide sequence ID" value="NZ_WOEZ01000310.1"/>
</dbReference>
<dbReference type="EMBL" id="WOEZ01000310">
    <property type="protein sequence ID" value="NPT62296.1"/>
    <property type="molecule type" value="Genomic_DNA"/>
</dbReference>
<sequence>MNGRCPVILRWFGNSNVTTITNTVTKGDFNSLAETLKKSGVDAADVAELQAAVNHDDPATVAETKQFGPKVKEWMGKMTMKAIGGAWTIGLAAGGKLLADAVGGYYGIGS</sequence>
<protein>
    <submittedName>
        <fullName evidence="1">Uncharacterized protein</fullName>
    </submittedName>
</protein>
<evidence type="ECO:0000313" key="1">
    <source>
        <dbReference type="EMBL" id="NPT62296.1"/>
    </source>
</evidence>
<reference evidence="1 2" key="1">
    <citation type="submission" date="2019-11" db="EMBL/GenBank/DDBJ databases">
        <title>Metabolism of dissolved organic matter in forest soils.</title>
        <authorList>
            <person name="Cyle K.T."/>
            <person name="Wilhelm R.C."/>
            <person name="Martinez C.E."/>
        </authorList>
    </citation>
    <scope>NUCLEOTIDE SEQUENCE [LARGE SCALE GENOMIC DNA]</scope>
    <source>
        <strain evidence="1 2">5N</strain>
    </source>
</reference>
<organism evidence="1 2">
    <name type="scientific">Paraburkholderia elongata</name>
    <dbReference type="NCBI Taxonomy" id="2675747"/>
    <lineage>
        <taxon>Bacteria</taxon>
        <taxon>Pseudomonadati</taxon>
        <taxon>Pseudomonadota</taxon>
        <taxon>Betaproteobacteria</taxon>
        <taxon>Burkholderiales</taxon>
        <taxon>Burkholderiaceae</taxon>
        <taxon>Paraburkholderia</taxon>
    </lineage>
</organism>